<proteinExistence type="predicted"/>
<dbReference type="PANTHER" id="PTHR35399">
    <property type="entry name" value="SLR8030 PROTEIN"/>
    <property type="match status" value="1"/>
</dbReference>
<gene>
    <name evidence="1" type="ORF">METZ01_LOCUS1798</name>
</gene>
<name>A0A381N4D7_9ZZZZ</name>
<organism evidence="1">
    <name type="scientific">marine metagenome</name>
    <dbReference type="NCBI Taxonomy" id="408172"/>
    <lineage>
        <taxon>unclassified sequences</taxon>
        <taxon>metagenomes</taxon>
        <taxon>ecological metagenomes</taxon>
    </lineage>
</organism>
<dbReference type="SUPFAM" id="SSF63829">
    <property type="entry name" value="Calcium-dependent phosphotriesterase"/>
    <property type="match status" value="1"/>
</dbReference>
<dbReference type="Pfam" id="PF05787">
    <property type="entry name" value="PhoX"/>
    <property type="match status" value="1"/>
</dbReference>
<dbReference type="PANTHER" id="PTHR35399:SF4">
    <property type="entry name" value="MEMBRANE PROTEIN"/>
    <property type="match status" value="1"/>
</dbReference>
<protein>
    <recommendedName>
        <fullName evidence="2">Phosphatase</fullName>
    </recommendedName>
</protein>
<accession>A0A381N4D7</accession>
<dbReference type="EMBL" id="UINC01000095">
    <property type="protein sequence ID" value="SUZ48944.1"/>
    <property type="molecule type" value="Genomic_DNA"/>
</dbReference>
<dbReference type="InterPro" id="IPR008557">
    <property type="entry name" value="PhoX"/>
</dbReference>
<evidence type="ECO:0008006" key="2">
    <source>
        <dbReference type="Google" id="ProtNLM"/>
    </source>
</evidence>
<evidence type="ECO:0000313" key="1">
    <source>
        <dbReference type="EMBL" id="SUZ48944.1"/>
    </source>
</evidence>
<reference evidence="1" key="1">
    <citation type="submission" date="2018-05" db="EMBL/GenBank/DDBJ databases">
        <authorList>
            <person name="Lanie J.A."/>
            <person name="Ng W.-L."/>
            <person name="Kazmierczak K.M."/>
            <person name="Andrzejewski T.M."/>
            <person name="Davidsen T.M."/>
            <person name="Wayne K.J."/>
            <person name="Tettelin H."/>
            <person name="Glass J.I."/>
            <person name="Rusch D."/>
            <person name="Podicherti R."/>
            <person name="Tsui H.-C.T."/>
            <person name="Winkler M.E."/>
        </authorList>
    </citation>
    <scope>NUCLEOTIDE SEQUENCE</scope>
</reference>
<dbReference type="AlphaFoldDB" id="A0A381N4D7"/>
<sequence>MKRRSFLYLSGIVSAYAFSDPLSRMLLASNNKNFNSKMKKDPNNVIDIHRSLSYNIISNKGDVMSDGFRVPGSPDGMSAFLVDSNHTVLVRNHELGRASGRLMGPFKDPKKDAIALGEKHYDRKAFGGTTNVLINNATNKVVKEYLSLSGTMTNCAGGVSPWNTWLTCEENISKKQKNKVSHGYVFEVDPKKDFLQNPVPLKKMGRFQHEAVAFDKYGSAYLTEDRGDGLLYKFIPKNKTSLVDGNLYALKIIEKDSRNWKKNDILINQKFEIEWVKLEDVDPESDTLREEGIEKGATIFARGEGITHDGESMFFTCTSGGYLKKGQIWKLTPGAKENSILELWFEVGKKDNLNMPDNLTVAPWGDLIICEDNPDIDRLWGITPSGTTYLIAENNYSSAELAGVCFGSKNYILYLNIQQNGQTIAINGDWNSVRT</sequence>